<protein>
    <submittedName>
        <fullName evidence="5">Monoamine oxidase</fullName>
    </submittedName>
</protein>
<dbReference type="PANTHER" id="PTHR10742:SF410">
    <property type="entry name" value="LYSINE-SPECIFIC HISTONE DEMETHYLASE 2"/>
    <property type="match status" value="1"/>
</dbReference>
<comment type="caution">
    <text evidence="5">The sequence shown here is derived from an EMBL/GenBank/DDBJ whole genome shotgun (WGS) entry which is preliminary data.</text>
</comment>
<dbReference type="InterPro" id="IPR036188">
    <property type="entry name" value="FAD/NAD-bd_sf"/>
</dbReference>
<evidence type="ECO:0000256" key="1">
    <source>
        <dbReference type="ARBA" id="ARBA00001974"/>
    </source>
</evidence>
<dbReference type="InterPro" id="IPR001613">
    <property type="entry name" value="Flavin_amine_oxidase"/>
</dbReference>
<dbReference type="Gene3D" id="3.50.50.60">
    <property type="entry name" value="FAD/NAD(P)-binding domain"/>
    <property type="match status" value="1"/>
</dbReference>
<dbReference type="Pfam" id="PF01593">
    <property type="entry name" value="Amino_oxidase"/>
    <property type="match status" value="1"/>
</dbReference>
<keyword evidence="6" id="KW-1185">Reference proteome</keyword>
<evidence type="ECO:0000313" key="6">
    <source>
        <dbReference type="Proteomes" id="UP000675163"/>
    </source>
</evidence>
<dbReference type="SUPFAM" id="SSF51905">
    <property type="entry name" value="FAD/NAD(P)-binding domain"/>
    <property type="match status" value="1"/>
</dbReference>
<dbReference type="AlphaFoldDB" id="A0A940PV69"/>
<evidence type="ECO:0000256" key="2">
    <source>
        <dbReference type="ARBA" id="ARBA00023002"/>
    </source>
</evidence>
<dbReference type="Gene3D" id="3.90.660.10">
    <property type="match status" value="1"/>
</dbReference>
<feature type="binding site" evidence="3">
    <location>
        <position position="337"/>
    </location>
    <ligand>
        <name>substrate</name>
    </ligand>
</feature>
<name>A0A940PV69_9MICO</name>
<keyword evidence="2" id="KW-0560">Oxidoreductase</keyword>
<organism evidence="5 6">
    <name type="scientific">Leucobacter exalbidus</name>
    <dbReference type="NCBI Taxonomy" id="662960"/>
    <lineage>
        <taxon>Bacteria</taxon>
        <taxon>Bacillati</taxon>
        <taxon>Actinomycetota</taxon>
        <taxon>Actinomycetes</taxon>
        <taxon>Micrococcales</taxon>
        <taxon>Microbacteriaceae</taxon>
        <taxon>Leucobacter</taxon>
    </lineage>
</organism>
<reference evidence="5" key="1">
    <citation type="submission" date="2021-02" db="EMBL/GenBank/DDBJ databases">
        <title>Sequencing the genomes of 1000 actinobacteria strains.</title>
        <authorList>
            <person name="Klenk H.-P."/>
        </authorList>
    </citation>
    <scope>NUCLEOTIDE SEQUENCE</scope>
    <source>
        <strain evidence="5">DSM 22850</strain>
    </source>
</reference>
<evidence type="ECO:0000313" key="5">
    <source>
        <dbReference type="EMBL" id="MBP1327433.1"/>
    </source>
</evidence>
<dbReference type="PANTHER" id="PTHR10742">
    <property type="entry name" value="FLAVIN MONOAMINE OXIDASE"/>
    <property type="match status" value="1"/>
</dbReference>
<dbReference type="PRINTS" id="PR00757">
    <property type="entry name" value="AMINEOXDASEF"/>
</dbReference>
<evidence type="ECO:0000256" key="3">
    <source>
        <dbReference type="PIRSR" id="PIRSR601613-1"/>
    </source>
</evidence>
<dbReference type="EMBL" id="JAFIDA010000001">
    <property type="protein sequence ID" value="MBP1327433.1"/>
    <property type="molecule type" value="Genomic_DNA"/>
</dbReference>
<evidence type="ECO:0000259" key="4">
    <source>
        <dbReference type="Pfam" id="PF01593"/>
    </source>
</evidence>
<feature type="binding site" evidence="3">
    <location>
        <position position="230"/>
    </location>
    <ligand>
        <name>FAD</name>
        <dbReference type="ChEBI" id="CHEBI:57692"/>
    </ligand>
</feature>
<gene>
    <name evidence="5" type="ORF">JOF28_002665</name>
</gene>
<dbReference type="InterPro" id="IPR002937">
    <property type="entry name" value="Amino_oxidase"/>
</dbReference>
<feature type="binding site" evidence="3">
    <location>
        <begin position="44"/>
        <end position="45"/>
    </location>
    <ligand>
        <name>FAD</name>
        <dbReference type="ChEBI" id="CHEBI:57692"/>
    </ligand>
</feature>
<sequence length="452" mass="48593">MPKSVITQALEPAHLDVIVVGAGVAGLTAARELTQAGHRVIVFEARDRIGGRVHTEREAGRCTDVGASWIHGIADSSVHAATRAFGMREIEFTVGSYQPGGRPMAYFGPRGERLDPARVATFVADIVALEPLLAAEIAHAARDASYATAVEAAVTTAAREMNWDPDRAERVREYHRHRAEEQDGAWWEDLDAHGLDNDLIDGEEVVFPDGYDALPHGLAAGLDIRLSAAVQTVAWDASGVTVTVGTETFRAAHAIVTVPVGVLQSGQIRFDPALPAGVADALAGLTMNDFEKVFLRFPHAFWDADVYAIKRQGSAADWWHSWYNLTSVAGTPTLLTFAAGPAARATRDWSDEHIVDDVMGALREIYGPDIPAPVSARITRWRDDEWAHGAYAYARLGTPPEAHTRLADPIGGVLQLAGEATWQDDPATVTAALESGRRAAQRVLDGTCAPAP</sequence>
<dbReference type="RefSeq" id="WP_209706255.1">
    <property type="nucleotide sequence ID" value="NZ_JAFIDA010000001.1"/>
</dbReference>
<dbReference type="GO" id="GO:0016491">
    <property type="term" value="F:oxidoreductase activity"/>
    <property type="evidence" value="ECO:0007669"/>
    <property type="project" value="UniProtKB-KW"/>
</dbReference>
<accession>A0A940PV69</accession>
<proteinExistence type="predicted"/>
<dbReference type="InterPro" id="IPR050281">
    <property type="entry name" value="Flavin_monoamine_oxidase"/>
</dbReference>
<feature type="domain" description="Amine oxidase" evidence="4">
    <location>
        <begin position="24"/>
        <end position="444"/>
    </location>
</feature>
<dbReference type="Proteomes" id="UP000675163">
    <property type="component" value="Unassembled WGS sequence"/>
</dbReference>
<dbReference type="SUPFAM" id="SSF54373">
    <property type="entry name" value="FAD-linked reductases, C-terminal domain"/>
    <property type="match status" value="1"/>
</dbReference>
<comment type="cofactor">
    <cofactor evidence="1">
        <name>FAD</name>
        <dbReference type="ChEBI" id="CHEBI:57692"/>
    </cofactor>
</comment>